<comment type="similarity">
    <text evidence="2">Belongs to the methyl-accepting chemotaxis (MCP) protein family.</text>
</comment>
<evidence type="ECO:0000313" key="8">
    <source>
        <dbReference type="Proteomes" id="UP000598996"/>
    </source>
</evidence>
<evidence type="ECO:0000256" key="3">
    <source>
        <dbReference type="PROSITE-ProRule" id="PRU00284"/>
    </source>
</evidence>
<feature type="domain" description="Methyl-accepting transducer" evidence="6">
    <location>
        <begin position="71"/>
        <end position="307"/>
    </location>
</feature>
<dbReference type="PRINTS" id="PR00260">
    <property type="entry name" value="CHEMTRNSDUCR"/>
</dbReference>
<evidence type="ECO:0000256" key="4">
    <source>
        <dbReference type="SAM" id="Coils"/>
    </source>
</evidence>
<dbReference type="EMBL" id="JAENHO010000001">
    <property type="protein sequence ID" value="MBL7252890.1"/>
    <property type="molecule type" value="Genomic_DNA"/>
</dbReference>
<feature type="coiled-coil region" evidence="4">
    <location>
        <begin position="358"/>
        <end position="388"/>
    </location>
</feature>
<dbReference type="InterPro" id="IPR004089">
    <property type="entry name" value="MCPsignal_dom"/>
</dbReference>
<dbReference type="PANTHER" id="PTHR32089:SF112">
    <property type="entry name" value="LYSOZYME-LIKE PROTEIN-RELATED"/>
    <property type="match status" value="1"/>
</dbReference>
<dbReference type="Proteomes" id="UP000598996">
    <property type="component" value="Unassembled WGS sequence"/>
</dbReference>
<dbReference type="Gene3D" id="1.10.287.950">
    <property type="entry name" value="Methyl-accepting chemotaxis protein"/>
    <property type="match status" value="2"/>
</dbReference>
<evidence type="ECO:0000256" key="2">
    <source>
        <dbReference type="ARBA" id="ARBA00029447"/>
    </source>
</evidence>
<keyword evidence="1 3" id="KW-0807">Transducer</keyword>
<dbReference type="SUPFAM" id="SSF58104">
    <property type="entry name" value="Methyl-accepting chemotaxis protein (MCP) signaling domain"/>
    <property type="match status" value="2"/>
</dbReference>
<name>A0ABS1VE43_9ACTN</name>
<reference evidence="7 8" key="1">
    <citation type="submission" date="2021-01" db="EMBL/GenBank/DDBJ databases">
        <title>Actinoplanes sp. nov. LDG1-01 isolated from lichen.</title>
        <authorList>
            <person name="Saeng-In P."/>
            <person name="Phongsopitanun W."/>
            <person name="Kanchanasin P."/>
            <person name="Yuki M."/>
            <person name="Kudo T."/>
            <person name="Ohkuma M."/>
            <person name="Tanasupawat S."/>
        </authorList>
    </citation>
    <scope>NUCLEOTIDE SEQUENCE [LARGE SCALE GENOMIC DNA]</scope>
    <source>
        <strain evidence="7 8">LDG1-01</strain>
    </source>
</reference>
<protein>
    <submittedName>
        <fullName evidence="7">Methyl-accepting chemotaxis protein</fullName>
    </submittedName>
</protein>
<dbReference type="PANTHER" id="PTHR32089">
    <property type="entry name" value="METHYL-ACCEPTING CHEMOTAXIS PROTEIN MCPB"/>
    <property type="match status" value="1"/>
</dbReference>
<comment type="caution">
    <text evidence="7">The sequence shown here is derived from an EMBL/GenBank/DDBJ whole genome shotgun (WGS) entry which is preliminary data.</text>
</comment>
<sequence>MPLTTSSANGRATDPARASRPVSAPVSTRPARGGGPGAGDTEASRRQARSVAKQQQAAERIAAATAEISAQNAEAAEASRQLTEAMQQISAGAEQASGATQQSLAAMNQVEEQVGRQETTTRQVAELSQALQGLLQETRNGISMLLANVDNASTRQTASVGTISELEKQADEIGEIVKTVAHIADQTNLLALNAAIEAARARQHGKGFAVVADEVRTLAETSERSARQIRDLIDEVRESVTVIASGVQSSAETARGEVEKGKTITDQLETIRADMGSIMAGATEMAGAAVQAQAAAGSAKARSEEIAAAAEQQSAACEQSLQTVNQQTGALRQSEQAAEALAEVSETLRSSTDITKSAEDVASTAEELSAAVEEINRAAAQINTAISEINSGARTAAEKAQQTSEAVTKIEQGAQLSATRGGAAVERADAILELLGANKVSVDSMIQAIGQAARDGIENVRKVSELEQISRRIDKIVDAIANVSIQTNMLAVNGSVESARAGEFGKGFAVVSTDIRNLARDSADNADRIKDLVKSVQDRIVEVRGDLEETSRQALAEVEAAKVTTERLSEIERDMQQVRAGNDEVRESAQSIAGTLGEVKSGLEQIATAANQAEQLAGQASTAAREQAQGAEELAAAVEEIAALADELQNAG</sequence>
<feature type="compositionally biased region" description="Polar residues" evidence="5">
    <location>
        <begin position="1"/>
        <end position="10"/>
    </location>
</feature>
<evidence type="ECO:0000256" key="5">
    <source>
        <dbReference type="SAM" id="MobiDB-lite"/>
    </source>
</evidence>
<keyword evidence="4" id="KW-0175">Coiled coil</keyword>
<dbReference type="SMART" id="SM00283">
    <property type="entry name" value="MA"/>
    <property type="match status" value="2"/>
</dbReference>
<keyword evidence="8" id="KW-1185">Reference proteome</keyword>
<dbReference type="InterPro" id="IPR004090">
    <property type="entry name" value="Chemotax_Me-accpt_rcpt"/>
</dbReference>
<dbReference type="PROSITE" id="PS50111">
    <property type="entry name" value="CHEMOTAXIS_TRANSDUC_2"/>
    <property type="match status" value="2"/>
</dbReference>
<gene>
    <name evidence="7" type="ORF">JKJ07_01055</name>
</gene>
<organism evidence="7 8">
    <name type="scientific">Paractinoplanes lichenicola</name>
    <dbReference type="NCBI Taxonomy" id="2802976"/>
    <lineage>
        <taxon>Bacteria</taxon>
        <taxon>Bacillati</taxon>
        <taxon>Actinomycetota</taxon>
        <taxon>Actinomycetes</taxon>
        <taxon>Micromonosporales</taxon>
        <taxon>Micromonosporaceae</taxon>
        <taxon>Paractinoplanes</taxon>
    </lineage>
</organism>
<feature type="region of interest" description="Disordered" evidence="5">
    <location>
        <begin position="1"/>
        <end position="58"/>
    </location>
</feature>
<feature type="domain" description="Methyl-accepting transducer" evidence="6">
    <location>
        <begin position="350"/>
        <end position="607"/>
    </location>
</feature>
<dbReference type="Pfam" id="PF00015">
    <property type="entry name" value="MCPsignal"/>
    <property type="match status" value="2"/>
</dbReference>
<dbReference type="RefSeq" id="WP_202989237.1">
    <property type="nucleotide sequence ID" value="NZ_JAENHO010000001.1"/>
</dbReference>
<proteinExistence type="inferred from homology"/>
<evidence type="ECO:0000259" key="6">
    <source>
        <dbReference type="PROSITE" id="PS50111"/>
    </source>
</evidence>
<feature type="coiled-coil region" evidence="4">
    <location>
        <begin position="533"/>
        <end position="588"/>
    </location>
</feature>
<evidence type="ECO:0000313" key="7">
    <source>
        <dbReference type="EMBL" id="MBL7252890.1"/>
    </source>
</evidence>
<evidence type="ECO:0000256" key="1">
    <source>
        <dbReference type="ARBA" id="ARBA00023224"/>
    </source>
</evidence>
<accession>A0ABS1VE43</accession>